<feature type="transmembrane region" description="Helical" evidence="1">
    <location>
        <begin position="137"/>
        <end position="154"/>
    </location>
</feature>
<keyword evidence="1" id="KW-1133">Transmembrane helix</keyword>
<dbReference type="EMBL" id="CP051177">
    <property type="protein sequence ID" value="QKX51664.1"/>
    <property type="molecule type" value="Genomic_DNA"/>
</dbReference>
<feature type="transmembrane region" description="Helical" evidence="1">
    <location>
        <begin position="43"/>
        <end position="71"/>
    </location>
</feature>
<accession>A0A7H8QCA6</accession>
<protein>
    <submittedName>
        <fullName evidence="2">Uncharacterized protein</fullName>
    </submittedName>
</protein>
<dbReference type="AlphaFoldDB" id="A0A7H8QCA6"/>
<reference evidence="2 3" key="1">
    <citation type="submission" date="2020-04" db="EMBL/GenBank/DDBJ databases">
        <authorList>
            <person name="Pajer P."/>
            <person name="Broz P."/>
        </authorList>
    </citation>
    <scope>NUCLEOTIDE SEQUENCE [LARGE SCALE GENOMIC DNA]</scope>
    <source>
        <strain evidence="3">NRL-ATB46093</strain>
    </source>
</reference>
<dbReference type="RefSeq" id="WP_176294792.1">
    <property type="nucleotide sequence ID" value="NZ_CP051177.1"/>
</dbReference>
<reference evidence="3" key="2">
    <citation type="submission" date="2020-06" db="EMBL/GenBank/DDBJ databases">
        <title>Isolation of Planomicrobium glaciei.</title>
        <authorList>
            <person name="Malisova L."/>
            <person name="Safrankova R."/>
            <person name="Jakubu V."/>
            <person name="Spanelova P."/>
        </authorList>
    </citation>
    <scope>NUCLEOTIDE SEQUENCE [LARGE SCALE GENOMIC DNA]</scope>
    <source>
        <strain evidence="3">NRL-ATB46093</strain>
    </source>
</reference>
<dbReference type="Proteomes" id="UP000509222">
    <property type="component" value="Chromosome"/>
</dbReference>
<keyword evidence="1" id="KW-0472">Membrane</keyword>
<evidence type="ECO:0000256" key="1">
    <source>
        <dbReference type="SAM" id="Phobius"/>
    </source>
</evidence>
<keyword evidence="3" id="KW-1185">Reference proteome</keyword>
<feature type="transmembrane region" description="Helical" evidence="1">
    <location>
        <begin position="113"/>
        <end position="131"/>
    </location>
</feature>
<evidence type="ECO:0000313" key="2">
    <source>
        <dbReference type="EMBL" id="QKX51664.1"/>
    </source>
</evidence>
<proteinExistence type="predicted"/>
<sequence>MKNDFRLQYPLWQMGFIILLGAFAYGLSSPMTEVVNTETENSIMISIGGAQSLFAMIALLLYFILLAVFAYQLRKHNKNNPHQKVSAFSIRPPEYLEQDEGMTYITRKAAQKVYTFITWSLPLLAAFAIILPLPKLFIIWGILLVALGQYWIYYREVRSHLKEDAE</sequence>
<keyword evidence="1" id="KW-0812">Transmembrane</keyword>
<gene>
    <name evidence="2" type="ORF">HF394_14430</name>
</gene>
<name>A0A7H8QCA6_9BACL</name>
<feature type="transmembrane region" description="Helical" evidence="1">
    <location>
        <begin position="12"/>
        <end position="31"/>
    </location>
</feature>
<evidence type="ECO:0000313" key="3">
    <source>
        <dbReference type="Proteomes" id="UP000509222"/>
    </source>
</evidence>
<organism evidence="2 3">
    <name type="scientific">Planococcus glaciei</name>
    <dbReference type="NCBI Taxonomy" id="459472"/>
    <lineage>
        <taxon>Bacteria</taxon>
        <taxon>Bacillati</taxon>
        <taxon>Bacillota</taxon>
        <taxon>Bacilli</taxon>
        <taxon>Bacillales</taxon>
        <taxon>Caryophanaceae</taxon>
        <taxon>Planococcus</taxon>
    </lineage>
</organism>